<dbReference type="PANTHER" id="PTHR34139:SF1">
    <property type="entry name" value="RNASE MJ1380-RELATED"/>
    <property type="match status" value="1"/>
</dbReference>
<evidence type="ECO:0000256" key="2">
    <source>
        <dbReference type="ARBA" id="ARBA00022649"/>
    </source>
</evidence>
<dbReference type="Proteomes" id="UP000256405">
    <property type="component" value="Unassembled WGS sequence"/>
</dbReference>
<evidence type="ECO:0000313" key="6">
    <source>
        <dbReference type="EMBL" id="REG81556.1"/>
    </source>
</evidence>
<gene>
    <name evidence="6" type="ORF">C8N25_12660</name>
</gene>
<keyword evidence="1" id="KW-0597">Phosphoprotein</keyword>
<keyword evidence="7" id="KW-1185">Reference proteome</keyword>
<reference evidence="6 7" key="1">
    <citation type="submission" date="2018-08" db="EMBL/GenBank/DDBJ databases">
        <title>Genomic Encyclopedia of Archaeal and Bacterial Type Strains, Phase II (KMG-II): from individual species to whole genera.</title>
        <authorList>
            <person name="Goeker M."/>
        </authorList>
    </citation>
    <scope>NUCLEOTIDE SEQUENCE [LARGE SCALE GENOMIC DNA]</scope>
    <source>
        <strain evidence="6 7">DSM 15986</strain>
    </source>
</reference>
<evidence type="ECO:0000256" key="3">
    <source>
        <dbReference type="ARBA" id="ARBA00022722"/>
    </source>
</evidence>
<keyword evidence="2" id="KW-1277">Toxin-antitoxin system</keyword>
<dbReference type="Pfam" id="PF01934">
    <property type="entry name" value="HepT-like"/>
    <property type="match status" value="1"/>
</dbReference>
<accession>A0A3E0DFQ5</accession>
<evidence type="ECO:0000256" key="5">
    <source>
        <dbReference type="ARBA" id="ARBA00022801"/>
    </source>
</evidence>
<dbReference type="GO" id="GO:0110001">
    <property type="term" value="C:toxin-antitoxin complex"/>
    <property type="evidence" value="ECO:0007669"/>
    <property type="project" value="InterPro"/>
</dbReference>
<dbReference type="GO" id="GO:0016787">
    <property type="term" value="F:hydrolase activity"/>
    <property type="evidence" value="ECO:0007669"/>
    <property type="project" value="UniProtKB-KW"/>
</dbReference>
<proteinExistence type="predicted"/>
<dbReference type="PANTHER" id="PTHR34139">
    <property type="entry name" value="UPF0331 PROTEIN MJ0127"/>
    <property type="match status" value="1"/>
</dbReference>
<dbReference type="OrthoDB" id="955324at2"/>
<keyword evidence="4" id="KW-0547">Nucleotide-binding</keyword>
<dbReference type="RefSeq" id="WP_086540973.1">
    <property type="nucleotide sequence ID" value="NZ_MSSW01000017.1"/>
</dbReference>
<evidence type="ECO:0000313" key="7">
    <source>
        <dbReference type="Proteomes" id="UP000256405"/>
    </source>
</evidence>
<name>A0A3E0DFQ5_9BACT</name>
<organism evidence="6 7">
    <name type="scientific">Algoriphagus antarcticus</name>
    <dbReference type="NCBI Taxonomy" id="238540"/>
    <lineage>
        <taxon>Bacteria</taxon>
        <taxon>Pseudomonadati</taxon>
        <taxon>Bacteroidota</taxon>
        <taxon>Cytophagia</taxon>
        <taxon>Cytophagales</taxon>
        <taxon>Cyclobacteriaceae</taxon>
        <taxon>Algoriphagus</taxon>
    </lineage>
</organism>
<keyword evidence="5" id="KW-0378">Hydrolase</keyword>
<dbReference type="InterPro" id="IPR008201">
    <property type="entry name" value="HepT-like"/>
</dbReference>
<evidence type="ECO:0000256" key="1">
    <source>
        <dbReference type="ARBA" id="ARBA00022553"/>
    </source>
</evidence>
<comment type="caution">
    <text evidence="6">The sequence shown here is derived from an EMBL/GenBank/DDBJ whole genome shotgun (WGS) entry which is preliminary data.</text>
</comment>
<keyword evidence="3" id="KW-0540">Nuclease</keyword>
<sequence>MSRKIKKYLFDILTCIEEIESFFEGREVTIQNLRNDRKTLRAVERDLEIIGEATKRLLKISPQIEISGANEIIGARNYIAHDYESVSLKILTEILTDHLPVLKTEVIALLNT</sequence>
<dbReference type="AlphaFoldDB" id="A0A3E0DFQ5"/>
<evidence type="ECO:0000256" key="4">
    <source>
        <dbReference type="ARBA" id="ARBA00022741"/>
    </source>
</evidence>
<dbReference type="EMBL" id="QUNF01000026">
    <property type="protein sequence ID" value="REG81556.1"/>
    <property type="molecule type" value="Genomic_DNA"/>
</dbReference>
<dbReference type="GO" id="GO:0000166">
    <property type="term" value="F:nucleotide binding"/>
    <property type="evidence" value="ECO:0007669"/>
    <property type="project" value="UniProtKB-KW"/>
</dbReference>
<dbReference type="GO" id="GO:0004540">
    <property type="term" value="F:RNA nuclease activity"/>
    <property type="evidence" value="ECO:0007669"/>
    <property type="project" value="InterPro"/>
</dbReference>
<protein>
    <submittedName>
        <fullName evidence="6">Uncharacterized protein with HEPN domain</fullName>
    </submittedName>
</protein>
<dbReference type="InterPro" id="IPR051813">
    <property type="entry name" value="HepT_RNase_toxin"/>
</dbReference>